<reference evidence="1" key="1">
    <citation type="submission" date="2020-04" db="EMBL/GenBank/DDBJ databases">
        <authorList>
            <person name="Chiriac C."/>
            <person name="Salcher M."/>
            <person name="Ghai R."/>
            <person name="Kavagutti S V."/>
        </authorList>
    </citation>
    <scope>NUCLEOTIDE SEQUENCE</scope>
</reference>
<accession>A0A6J5LCA7</accession>
<organism evidence="1">
    <name type="scientific">uncultured Caudovirales phage</name>
    <dbReference type="NCBI Taxonomy" id="2100421"/>
    <lineage>
        <taxon>Viruses</taxon>
        <taxon>Duplodnaviria</taxon>
        <taxon>Heunggongvirae</taxon>
        <taxon>Uroviricota</taxon>
        <taxon>Caudoviricetes</taxon>
        <taxon>Peduoviridae</taxon>
        <taxon>Maltschvirus</taxon>
        <taxon>Maltschvirus maltsch</taxon>
    </lineage>
</organism>
<name>A0A6J5LCA7_9CAUD</name>
<dbReference type="EMBL" id="LR796250">
    <property type="protein sequence ID" value="CAB4130580.1"/>
    <property type="molecule type" value="Genomic_DNA"/>
</dbReference>
<evidence type="ECO:0000313" key="1">
    <source>
        <dbReference type="EMBL" id="CAB4130580.1"/>
    </source>
</evidence>
<gene>
    <name evidence="1" type="ORF">UFOVP124_14</name>
</gene>
<sequence length="271" mass="30404">MNVRLACCVSGGGATSPKAFERYLPKKDNPPALLVSYVYLKKFLENKSRYHYRDWVLDSGAFSAFNSGTEIKLQDYVDTAKQLQVSDQTLTEVFALDVIGDWKSSLKNTEEMWKQGVNAIPCYHIGEPESVLKGIAKDYPKIALGGVALLKGSIKLRFAQQCFARVWPCKIHGFGYATESTVLGVPWHSVDATNWEIGPCKYGRWKAFGKMSVRGSQLNLNAEIDWYLGLERRARVKWAKEMSELDKTDHAPTVRLAEVSREGADNKSSLI</sequence>
<protein>
    <submittedName>
        <fullName evidence="1">Uncharacterized protein</fullName>
    </submittedName>
</protein>
<proteinExistence type="predicted"/>